<dbReference type="PANTHER" id="PTHR34547:SF1">
    <property type="entry name" value="YACP-LIKE NYN DOMAIN PROTEIN"/>
    <property type="match status" value="1"/>
</dbReference>
<organism evidence="1 2">
    <name type="scientific">Granulicatella adiacens ATCC 49175</name>
    <dbReference type="NCBI Taxonomy" id="638301"/>
    <lineage>
        <taxon>Bacteria</taxon>
        <taxon>Bacillati</taxon>
        <taxon>Bacillota</taxon>
        <taxon>Bacilli</taxon>
        <taxon>Lactobacillales</taxon>
        <taxon>Carnobacteriaceae</taxon>
        <taxon>Granulicatella</taxon>
    </lineage>
</organism>
<dbReference type="RefSeq" id="WP_005607832.1">
    <property type="nucleotide sequence ID" value="NZ_CP102283.1"/>
</dbReference>
<accession>C8NHL0</accession>
<dbReference type="PANTHER" id="PTHR34547">
    <property type="entry name" value="YACP-LIKE NYN DOMAIN PROTEIN"/>
    <property type="match status" value="1"/>
</dbReference>
<dbReference type="AlphaFoldDB" id="C8NHL0"/>
<dbReference type="eggNOG" id="COG3688">
    <property type="taxonomic scope" value="Bacteria"/>
</dbReference>
<sequence>MKKQLYIVDGYNMIGAWPELVALKKQDDLESARDLLIQRCSNFQKFENIEVWIVFDAQFVPGITQSFDQAQVKVIFTSEGETADSYIERTVSEMNTRLVQVSVATSDLAEQWLIFQKGALRKSARDFYKELESSRDKQTELTRHFHQKGNGRRNPWSDAQLSLLNHLRFSLGSKKRKE</sequence>
<dbReference type="Pfam" id="PF05991">
    <property type="entry name" value="NYN_YacP"/>
    <property type="match status" value="1"/>
</dbReference>
<evidence type="ECO:0000313" key="1">
    <source>
        <dbReference type="EMBL" id="EEW37187.1"/>
    </source>
</evidence>
<reference evidence="1 2" key="1">
    <citation type="submission" date="2009-08" db="EMBL/GenBank/DDBJ databases">
        <authorList>
            <person name="Muzny D."/>
            <person name="Qin X."/>
            <person name="Deng J."/>
            <person name="Jiang H."/>
            <person name="Liu Y."/>
            <person name="Qu J."/>
            <person name="Song X.-Z."/>
            <person name="Zhang L."/>
            <person name="Thornton R."/>
            <person name="Coyle M."/>
            <person name="Francisco L."/>
            <person name="Jackson L."/>
            <person name="Javaid M."/>
            <person name="Korchina V."/>
            <person name="Kovar C."/>
            <person name="Mata R."/>
            <person name="Mathew T."/>
            <person name="Ngo R."/>
            <person name="Nguyen L."/>
            <person name="Nguyen N."/>
            <person name="Okwuonu G."/>
            <person name="Ongeri F."/>
            <person name="Pham C."/>
            <person name="Simmons D."/>
            <person name="Wilczek-Boney K."/>
            <person name="Hale W."/>
            <person name="Jakkamsetti A."/>
            <person name="Pham P."/>
            <person name="Ruth R."/>
            <person name="San Lucas F."/>
            <person name="Warren J."/>
            <person name="Zhang J."/>
            <person name="Zhao Z."/>
            <person name="Zhou C."/>
            <person name="Zhu D."/>
            <person name="Lee S."/>
            <person name="Bess C."/>
            <person name="Blankenburg K."/>
            <person name="Forbes L."/>
            <person name="Fu Q."/>
            <person name="Gubbala S."/>
            <person name="Hirani K."/>
            <person name="Jayaseelan J.C."/>
            <person name="Lara F."/>
            <person name="Munidasa M."/>
            <person name="Palculict T."/>
            <person name="Patil S."/>
            <person name="Pu L.-L."/>
            <person name="Saada N."/>
            <person name="Tang L."/>
            <person name="Weissenberger G."/>
            <person name="Zhu Y."/>
            <person name="Hemphill L."/>
            <person name="Shang Y."/>
            <person name="Youmans B."/>
            <person name="Ayvaz T."/>
            <person name="Ross M."/>
            <person name="Santibanez J."/>
            <person name="Aqrawi P."/>
            <person name="Gross S."/>
            <person name="Joshi V."/>
            <person name="Fowler G."/>
            <person name="Nazareth L."/>
            <person name="Reid J."/>
            <person name="Worley K."/>
            <person name="Petrosino J."/>
            <person name="Highlander S."/>
            <person name="Gibbs R."/>
        </authorList>
    </citation>
    <scope>NUCLEOTIDE SEQUENCE [LARGE SCALE GENOMIC DNA]</scope>
    <source>
        <strain evidence="1 2">ATCC 49175</strain>
    </source>
</reference>
<evidence type="ECO:0000313" key="2">
    <source>
        <dbReference type="Proteomes" id="UP000005926"/>
    </source>
</evidence>
<comment type="caution">
    <text evidence="1">The sequence shown here is derived from an EMBL/GenBank/DDBJ whole genome shotgun (WGS) entry which is preliminary data.</text>
</comment>
<dbReference type="CDD" id="cd10912">
    <property type="entry name" value="PIN_YacP-like"/>
    <property type="match status" value="1"/>
</dbReference>
<dbReference type="GeneID" id="78412150"/>
<dbReference type="Proteomes" id="UP000005926">
    <property type="component" value="Unassembled WGS sequence"/>
</dbReference>
<dbReference type="HOGENOM" id="CLU_101326_2_0_9"/>
<dbReference type="STRING" id="638301.HMPREF0444_1405"/>
<dbReference type="InterPro" id="IPR010298">
    <property type="entry name" value="YacP-like"/>
</dbReference>
<dbReference type="EMBL" id="ACKZ01000020">
    <property type="protein sequence ID" value="EEW37187.1"/>
    <property type="molecule type" value="Genomic_DNA"/>
</dbReference>
<proteinExistence type="predicted"/>
<name>C8NHL0_9LACT</name>
<keyword evidence="2" id="KW-1185">Reference proteome</keyword>
<protein>
    <recommendedName>
        <fullName evidence="3">NYN domain-containing protein</fullName>
    </recommendedName>
</protein>
<evidence type="ECO:0008006" key="3">
    <source>
        <dbReference type="Google" id="ProtNLM"/>
    </source>
</evidence>
<gene>
    <name evidence="1" type="ORF">HMPREF0444_1405</name>
</gene>